<dbReference type="Pfam" id="PF00005">
    <property type="entry name" value="ABC_tran"/>
    <property type="match status" value="1"/>
</dbReference>
<evidence type="ECO:0000256" key="3">
    <source>
        <dbReference type="ARBA" id="ARBA00022840"/>
    </source>
</evidence>
<dbReference type="SUPFAM" id="SSF50331">
    <property type="entry name" value="MOP-like"/>
    <property type="match status" value="1"/>
</dbReference>
<dbReference type="EMBL" id="JACPUR010000013">
    <property type="protein sequence ID" value="MBI3126809.1"/>
    <property type="molecule type" value="Genomic_DNA"/>
</dbReference>
<dbReference type="Gene3D" id="3.40.50.300">
    <property type="entry name" value="P-loop containing nucleotide triphosphate hydrolases"/>
    <property type="match status" value="1"/>
</dbReference>
<dbReference type="InterPro" id="IPR017871">
    <property type="entry name" value="ABC_transporter-like_CS"/>
</dbReference>
<reference evidence="5" key="1">
    <citation type="submission" date="2020-07" db="EMBL/GenBank/DDBJ databases">
        <title>Huge and variable diversity of episymbiotic CPR bacteria and DPANN archaea in groundwater ecosystems.</title>
        <authorList>
            <person name="He C.Y."/>
            <person name="Keren R."/>
            <person name="Whittaker M."/>
            <person name="Farag I.F."/>
            <person name="Doudna J."/>
            <person name="Cate J.H.D."/>
            <person name="Banfield J.F."/>
        </authorList>
    </citation>
    <scope>NUCLEOTIDE SEQUENCE</scope>
    <source>
        <strain evidence="5">NC_groundwater_763_Ag_S-0.2um_68_21</strain>
    </source>
</reference>
<dbReference type="InterPro" id="IPR013611">
    <property type="entry name" value="Transp-assoc_OB_typ2"/>
</dbReference>
<dbReference type="Gene3D" id="2.40.50.140">
    <property type="entry name" value="Nucleic acid-binding proteins"/>
    <property type="match status" value="1"/>
</dbReference>
<dbReference type="Gene3D" id="2.40.50.100">
    <property type="match status" value="1"/>
</dbReference>
<sequence>MAQIVLRNLVKQFGRVTAVDGVNLEIRDGEFLIMVGPSGCGKTTTLNMISGLETPTSGEIVIGDRVVNEIEPGERGLGMVFQDLALFPHMTVFENIAFGLRVKNTRGEEVRSRVLQAATAMHIAPLLEKRPSQCSGGEAQRVALARTIVTNPAVFLMDEPLSSLDAKLRLDMRTELKHLHERLRATFVYVTHDQAEAMTMADRIVVMRGGHIQQVGGPLEIYRRPANQFVAGFFGTPTMNFIRGGVEEENGRLRFRGKNIDLLLPAGVRLPRKEEEITLGIRAEHVRVGKGAQPGRVILTEPLGDETLVFFDYGGDASLVVKVSPELQLSPGSGVTFSLEEAGFHLFDGGTGERMN</sequence>
<dbReference type="GO" id="GO:0140359">
    <property type="term" value="F:ABC-type transporter activity"/>
    <property type="evidence" value="ECO:0007669"/>
    <property type="project" value="InterPro"/>
</dbReference>
<dbReference type="InterPro" id="IPR003593">
    <property type="entry name" value="AAA+_ATPase"/>
</dbReference>
<dbReference type="PANTHER" id="PTHR43875:SF1">
    <property type="entry name" value="OSMOPROTECTIVE COMPOUNDS UPTAKE ATP-BINDING PROTEIN GGTA"/>
    <property type="match status" value="1"/>
</dbReference>
<dbReference type="AlphaFoldDB" id="A0A932HW63"/>
<accession>A0A932HW63</accession>
<dbReference type="InterPro" id="IPR027417">
    <property type="entry name" value="P-loop_NTPase"/>
</dbReference>
<dbReference type="Pfam" id="PF08402">
    <property type="entry name" value="TOBE_2"/>
    <property type="match status" value="1"/>
</dbReference>
<dbReference type="PANTHER" id="PTHR43875">
    <property type="entry name" value="MALTODEXTRIN IMPORT ATP-BINDING PROTEIN MSMX"/>
    <property type="match status" value="1"/>
</dbReference>
<keyword evidence="1" id="KW-0813">Transport</keyword>
<organism evidence="5 6">
    <name type="scientific">Tectimicrobiota bacterium</name>
    <dbReference type="NCBI Taxonomy" id="2528274"/>
    <lineage>
        <taxon>Bacteria</taxon>
        <taxon>Pseudomonadati</taxon>
        <taxon>Nitrospinota/Tectimicrobiota group</taxon>
        <taxon>Candidatus Tectimicrobiota</taxon>
    </lineage>
</organism>
<dbReference type="Proteomes" id="UP000782312">
    <property type="component" value="Unassembled WGS sequence"/>
</dbReference>
<dbReference type="SMART" id="SM00382">
    <property type="entry name" value="AAA"/>
    <property type="match status" value="1"/>
</dbReference>
<dbReference type="PROSITE" id="PS00211">
    <property type="entry name" value="ABC_TRANSPORTER_1"/>
    <property type="match status" value="1"/>
</dbReference>
<dbReference type="CDD" id="cd03301">
    <property type="entry name" value="ABC_MalK_N"/>
    <property type="match status" value="1"/>
</dbReference>
<evidence type="ECO:0000256" key="2">
    <source>
        <dbReference type="ARBA" id="ARBA00022741"/>
    </source>
</evidence>
<evidence type="ECO:0000313" key="6">
    <source>
        <dbReference type="Proteomes" id="UP000782312"/>
    </source>
</evidence>
<feature type="domain" description="ABC transporter" evidence="4">
    <location>
        <begin position="4"/>
        <end position="234"/>
    </location>
</feature>
<dbReference type="GO" id="GO:0005524">
    <property type="term" value="F:ATP binding"/>
    <property type="evidence" value="ECO:0007669"/>
    <property type="project" value="UniProtKB-KW"/>
</dbReference>
<gene>
    <name evidence="5" type="ORF">HYZ11_04310</name>
</gene>
<dbReference type="SUPFAM" id="SSF52540">
    <property type="entry name" value="P-loop containing nucleoside triphosphate hydrolases"/>
    <property type="match status" value="1"/>
</dbReference>
<dbReference type="InterPro" id="IPR003439">
    <property type="entry name" value="ABC_transporter-like_ATP-bd"/>
</dbReference>
<dbReference type="FunFam" id="3.40.50.300:FF:000042">
    <property type="entry name" value="Maltose/maltodextrin ABC transporter, ATP-binding protein"/>
    <property type="match status" value="1"/>
</dbReference>
<dbReference type="InterPro" id="IPR008995">
    <property type="entry name" value="Mo/tungstate-bd_C_term_dom"/>
</dbReference>
<dbReference type="InterPro" id="IPR047641">
    <property type="entry name" value="ABC_transpr_MalK/UgpC-like"/>
</dbReference>
<dbReference type="GO" id="GO:0008643">
    <property type="term" value="P:carbohydrate transport"/>
    <property type="evidence" value="ECO:0007669"/>
    <property type="project" value="InterPro"/>
</dbReference>
<dbReference type="PROSITE" id="PS50893">
    <property type="entry name" value="ABC_TRANSPORTER_2"/>
    <property type="match status" value="1"/>
</dbReference>
<evidence type="ECO:0000259" key="4">
    <source>
        <dbReference type="PROSITE" id="PS50893"/>
    </source>
</evidence>
<dbReference type="GO" id="GO:0016887">
    <property type="term" value="F:ATP hydrolysis activity"/>
    <property type="evidence" value="ECO:0007669"/>
    <property type="project" value="InterPro"/>
</dbReference>
<evidence type="ECO:0000256" key="1">
    <source>
        <dbReference type="ARBA" id="ARBA00022448"/>
    </source>
</evidence>
<proteinExistence type="predicted"/>
<dbReference type="InterPro" id="IPR012340">
    <property type="entry name" value="NA-bd_OB-fold"/>
</dbReference>
<comment type="caution">
    <text evidence="5">The sequence shown here is derived from an EMBL/GenBank/DDBJ whole genome shotgun (WGS) entry which is preliminary data.</text>
</comment>
<keyword evidence="2" id="KW-0547">Nucleotide-binding</keyword>
<keyword evidence="3 5" id="KW-0067">ATP-binding</keyword>
<protein>
    <submittedName>
        <fullName evidence="5">ABC transporter ATP-binding protein</fullName>
    </submittedName>
</protein>
<dbReference type="GO" id="GO:0055052">
    <property type="term" value="C:ATP-binding cassette (ABC) transporter complex, substrate-binding subunit-containing"/>
    <property type="evidence" value="ECO:0007669"/>
    <property type="project" value="TreeGrafter"/>
</dbReference>
<name>A0A932HW63_UNCTE</name>
<evidence type="ECO:0000313" key="5">
    <source>
        <dbReference type="EMBL" id="MBI3126809.1"/>
    </source>
</evidence>
<dbReference type="InterPro" id="IPR015855">
    <property type="entry name" value="ABC_transpr_MalK-like"/>
</dbReference>